<dbReference type="EMBL" id="MN739993">
    <property type="protein sequence ID" value="QHT81854.1"/>
    <property type="molecule type" value="Genomic_DNA"/>
</dbReference>
<dbReference type="InterPro" id="IPR014819">
    <property type="entry name" value="PriCT_2"/>
</dbReference>
<proteinExistence type="predicted"/>
<dbReference type="GO" id="GO:0016817">
    <property type="term" value="F:hydrolase activity, acting on acid anhydrides"/>
    <property type="evidence" value="ECO:0007669"/>
    <property type="project" value="InterPro"/>
</dbReference>
<evidence type="ECO:0000313" key="5">
    <source>
        <dbReference type="EMBL" id="QHT81854.1"/>
    </source>
</evidence>
<keyword evidence="1" id="KW-0547">Nucleotide-binding</keyword>
<sequence length="893" mass="103970">MACPVETFLKKHPAEDGHTHTKIGDRNLGIYGGSYHIQQDSIQTFYDLYKKHILIGGREGYYTEKQMEEGPILIDIDFRYSVEIEDRQHKKEHVVDLVQCIMDTISTIKQMNEKTIECYVMERENVHMEEDKTKDGIHIIVNLKMDYTCKLIMREAIMKNVPASWNELPLTNTWEDVFDDSVIRGHSNWQLYGSRKPGREPYRLKQIYVCHNDGSWNIKEKLVTNEWIIQNFENLTARNLNLVQAALCPDMQQKYDEIAKTRQKKTSKSSVKLLEHSVFRNKLSYEINNAEELDEYIEGFMETITSLDYKIKEAYKYVMTLPAEYWGENSYAKWIRVGWALRQTDTRLFPVWVKFSAQSPTFDYSSIPSLHDQWCGFNRSNEGLTLRSILYWSKISNPTQYYEIRKQTISHFIEHSATTNSEYDLATVLYHMFKDVFICVSIHNKKWYEFIDNRWKAIDDGHSLRAKISTEMYECFKEFKMNGPAPSASLDTTKKPSSVAKTAEMLKVTAKKQNIMKEAMEIFYDKDFYAKLNTNEYLLGCNNCVIDFKNKEHRVGRHDDYISMSTGIAYKPIAEYRKSCPEVIKEIEIFMEQLFPNANRRRYMWEHLASTLMGNNLNQSFNVYIGKGKNGKSKLVELMTRVLGEYKSTVPISMITQKRNGIGGTSSEVCQLVGTRYAVMQEPSKGDVINEGIMKEITGGDPIQCRALFQESMVFKPQFKLAVCTNTLFDIKSNDDGTWRRIRVVDFESKFTTNPYKDPEFPIEAYPYQYELDTQIDEKFDIWAPVLLSMLVEITYEKQGHVTECKEVSASSDKYRQSQDVTMEFISACIRIHELPQPMKLKITIIQDAFRNWYSENGGTGNQAGLIKELKETLTKKFGNYPKDGWARISLVE</sequence>
<accession>A0A6C0HN71</accession>
<dbReference type="PROSITE" id="PS51206">
    <property type="entry name" value="SF3_HELICASE_1"/>
    <property type="match status" value="1"/>
</dbReference>
<organism evidence="5">
    <name type="scientific">viral metagenome</name>
    <dbReference type="NCBI Taxonomy" id="1070528"/>
    <lineage>
        <taxon>unclassified sequences</taxon>
        <taxon>metagenomes</taxon>
        <taxon>organismal metagenomes</taxon>
    </lineage>
</organism>
<reference evidence="5" key="1">
    <citation type="journal article" date="2020" name="Nature">
        <title>Giant virus diversity and host interactions through global metagenomics.</title>
        <authorList>
            <person name="Schulz F."/>
            <person name="Roux S."/>
            <person name="Paez-Espino D."/>
            <person name="Jungbluth S."/>
            <person name="Walsh D.A."/>
            <person name="Denef V.J."/>
            <person name="McMahon K.D."/>
            <person name="Konstantinidis K.T."/>
            <person name="Eloe-Fadrosh E.A."/>
            <person name="Kyrpides N.C."/>
            <person name="Woyke T."/>
        </authorList>
    </citation>
    <scope>NUCLEOTIDE SEQUENCE</scope>
    <source>
        <strain evidence="5">GVMAG-M-3300023184-160</strain>
    </source>
</reference>
<dbReference type="Pfam" id="PF08707">
    <property type="entry name" value="PriCT_2"/>
    <property type="match status" value="1"/>
</dbReference>
<dbReference type="GO" id="GO:0005524">
    <property type="term" value="F:ATP binding"/>
    <property type="evidence" value="ECO:0007669"/>
    <property type="project" value="UniProtKB-KW"/>
</dbReference>
<dbReference type="Pfam" id="PF19263">
    <property type="entry name" value="DUF5906"/>
    <property type="match status" value="1"/>
</dbReference>
<name>A0A6C0HN71_9ZZZZ</name>
<dbReference type="InterPro" id="IPR014015">
    <property type="entry name" value="Helicase_SF3_DNA-vir"/>
</dbReference>
<keyword evidence="2" id="KW-0378">Hydrolase</keyword>
<dbReference type="SMART" id="SM00885">
    <property type="entry name" value="D5_N"/>
    <property type="match status" value="1"/>
</dbReference>
<dbReference type="PANTHER" id="PTHR35372:SF2">
    <property type="entry name" value="SF3 HELICASE DOMAIN-CONTAINING PROTEIN"/>
    <property type="match status" value="1"/>
</dbReference>
<dbReference type="AlphaFoldDB" id="A0A6C0HN71"/>
<dbReference type="InterPro" id="IPR006500">
    <property type="entry name" value="Helicase_put_C_phage/plasmid"/>
</dbReference>
<evidence type="ECO:0000259" key="4">
    <source>
        <dbReference type="PROSITE" id="PS51206"/>
    </source>
</evidence>
<evidence type="ECO:0000256" key="3">
    <source>
        <dbReference type="ARBA" id="ARBA00022840"/>
    </source>
</evidence>
<keyword evidence="3" id="KW-0067">ATP-binding</keyword>
<evidence type="ECO:0000256" key="1">
    <source>
        <dbReference type="ARBA" id="ARBA00022741"/>
    </source>
</evidence>
<dbReference type="InterPro" id="IPR051620">
    <property type="entry name" value="ORF904-like_C"/>
</dbReference>
<dbReference type="Gene3D" id="3.40.50.300">
    <property type="entry name" value="P-loop containing nucleotide triphosphate hydrolases"/>
    <property type="match status" value="1"/>
</dbReference>
<dbReference type="NCBIfam" id="TIGR01613">
    <property type="entry name" value="primase_Cterm"/>
    <property type="match status" value="1"/>
</dbReference>
<dbReference type="InterPro" id="IPR014818">
    <property type="entry name" value="Phage/plasmid_primase_P4_C"/>
</dbReference>
<dbReference type="InterPro" id="IPR056443">
    <property type="entry name" value="AEP_C962R"/>
</dbReference>
<protein>
    <recommendedName>
        <fullName evidence="4">SF3 helicase domain-containing protein</fullName>
    </recommendedName>
</protein>
<dbReference type="Pfam" id="PF08706">
    <property type="entry name" value="D5_N"/>
    <property type="match status" value="1"/>
</dbReference>
<dbReference type="InterPro" id="IPR045455">
    <property type="entry name" value="NrS-1_pol-like_helicase"/>
</dbReference>
<dbReference type="SUPFAM" id="SSF52540">
    <property type="entry name" value="P-loop containing nucleoside triphosphate hydrolases"/>
    <property type="match status" value="1"/>
</dbReference>
<evidence type="ECO:0000256" key="2">
    <source>
        <dbReference type="ARBA" id="ARBA00022801"/>
    </source>
</evidence>
<dbReference type="Pfam" id="PF23162">
    <property type="entry name" value="AEP_C962R"/>
    <property type="match status" value="1"/>
</dbReference>
<dbReference type="PANTHER" id="PTHR35372">
    <property type="entry name" value="ATP BINDING PROTEIN-RELATED"/>
    <property type="match status" value="1"/>
</dbReference>
<feature type="domain" description="SF3 helicase" evidence="4">
    <location>
        <begin position="599"/>
        <end position="760"/>
    </location>
</feature>
<dbReference type="InterPro" id="IPR027417">
    <property type="entry name" value="P-loop_NTPase"/>
</dbReference>